<keyword evidence="4 7" id="KW-0560">Oxidoreductase</keyword>
<evidence type="ECO:0000256" key="7">
    <source>
        <dbReference type="RuleBase" id="RU000461"/>
    </source>
</evidence>
<protein>
    <submittedName>
        <fullName evidence="8">Cytochrome P450</fullName>
    </submittedName>
</protein>
<dbReference type="Gene3D" id="1.10.630.10">
    <property type="entry name" value="Cytochrome P450"/>
    <property type="match status" value="1"/>
</dbReference>
<dbReference type="InterPro" id="IPR002403">
    <property type="entry name" value="Cyt_P450_E_grp-IV"/>
</dbReference>
<dbReference type="Proteomes" id="UP001215280">
    <property type="component" value="Unassembled WGS sequence"/>
</dbReference>
<evidence type="ECO:0000313" key="9">
    <source>
        <dbReference type="Proteomes" id="UP001215280"/>
    </source>
</evidence>
<gene>
    <name evidence="8" type="ORF">DFH07DRAFT_955493</name>
</gene>
<name>A0AAD7NM01_9AGAR</name>
<dbReference type="InterPro" id="IPR017972">
    <property type="entry name" value="Cyt_P450_CS"/>
</dbReference>
<evidence type="ECO:0000256" key="2">
    <source>
        <dbReference type="ARBA" id="ARBA00010617"/>
    </source>
</evidence>
<accession>A0AAD7NM01</accession>
<reference evidence="8" key="1">
    <citation type="submission" date="2023-03" db="EMBL/GenBank/DDBJ databases">
        <title>Massive genome expansion in bonnet fungi (Mycena s.s.) driven by repeated elements and novel gene families across ecological guilds.</title>
        <authorList>
            <consortium name="Lawrence Berkeley National Laboratory"/>
            <person name="Harder C.B."/>
            <person name="Miyauchi S."/>
            <person name="Viragh M."/>
            <person name="Kuo A."/>
            <person name="Thoen E."/>
            <person name="Andreopoulos B."/>
            <person name="Lu D."/>
            <person name="Skrede I."/>
            <person name="Drula E."/>
            <person name="Henrissat B."/>
            <person name="Morin E."/>
            <person name="Kohler A."/>
            <person name="Barry K."/>
            <person name="LaButti K."/>
            <person name="Morin E."/>
            <person name="Salamov A."/>
            <person name="Lipzen A."/>
            <person name="Mereny Z."/>
            <person name="Hegedus B."/>
            <person name="Baldrian P."/>
            <person name="Stursova M."/>
            <person name="Weitz H."/>
            <person name="Taylor A."/>
            <person name="Grigoriev I.V."/>
            <person name="Nagy L.G."/>
            <person name="Martin F."/>
            <person name="Kauserud H."/>
        </authorList>
    </citation>
    <scope>NUCLEOTIDE SEQUENCE</scope>
    <source>
        <strain evidence="8">CBHHK188m</strain>
    </source>
</reference>
<dbReference type="Pfam" id="PF00067">
    <property type="entry name" value="p450"/>
    <property type="match status" value="1"/>
</dbReference>
<comment type="caution">
    <text evidence="8">The sequence shown here is derived from an EMBL/GenBank/DDBJ whole genome shotgun (WGS) entry which is preliminary data.</text>
</comment>
<keyword evidence="6 7" id="KW-0349">Heme</keyword>
<keyword evidence="7" id="KW-0503">Monooxygenase</keyword>
<comment type="similarity">
    <text evidence="2 7">Belongs to the cytochrome P450 family.</text>
</comment>
<keyword evidence="3 6" id="KW-0479">Metal-binding</keyword>
<dbReference type="GO" id="GO:0005506">
    <property type="term" value="F:iron ion binding"/>
    <property type="evidence" value="ECO:0007669"/>
    <property type="project" value="InterPro"/>
</dbReference>
<keyword evidence="9" id="KW-1185">Reference proteome</keyword>
<feature type="binding site" description="axial binding residue" evidence="6">
    <location>
        <position position="451"/>
    </location>
    <ligand>
        <name>heme</name>
        <dbReference type="ChEBI" id="CHEBI:30413"/>
    </ligand>
    <ligandPart>
        <name>Fe</name>
        <dbReference type="ChEBI" id="CHEBI:18248"/>
    </ligandPart>
</feature>
<dbReference type="PANTHER" id="PTHR46206">
    <property type="entry name" value="CYTOCHROME P450"/>
    <property type="match status" value="1"/>
</dbReference>
<evidence type="ECO:0000313" key="8">
    <source>
        <dbReference type="EMBL" id="KAJ7765820.1"/>
    </source>
</evidence>
<evidence type="ECO:0000256" key="1">
    <source>
        <dbReference type="ARBA" id="ARBA00001971"/>
    </source>
</evidence>
<dbReference type="InterPro" id="IPR036396">
    <property type="entry name" value="Cyt_P450_sf"/>
</dbReference>
<dbReference type="CDD" id="cd11041">
    <property type="entry name" value="CYP503A1-like"/>
    <property type="match status" value="1"/>
</dbReference>
<dbReference type="GO" id="GO:0020037">
    <property type="term" value="F:heme binding"/>
    <property type="evidence" value="ECO:0007669"/>
    <property type="project" value="InterPro"/>
</dbReference>
<keyword evidence="5 6" id="KW-0408">Iron</keyword>
<dbReference type="GO" id="GO:0016705">
    <property type="term" value="F:oxidoreductase activity, acting on paired donors, with incorporation or reduction of molecular oxygen"/>
    <property type="evidence" value="ECO:0007669"/>
    <property type="project" value="InterPro"/>
</dbReference>
<evidence type="ECO:0000256" key="6">
    <source>
        <dbReference type="PIRSR" id="PIRSR602403-1"/>
    </source>
</evidence>
<dbReference type="GO" id="GO:0004497">
    <property type="term" value="F:monooxygenase activity"/>
    <property type="evidence" value="ECO:0007669"/>
    <property type="project" value="UniProtKB-KW"/>
</dbReference>
<dbReference type="InterPro" id="IPR001128">
    <property type="entry name" value="Cyt_P450"/>
</dbReference>
<dbReference type="EMBL" id="JARJLG010000034">
    <property type="protein sequence ID" value="KAJ7765820.1"/>
    <property type="molecule type" value="Genomic_DNA"/>
</dbReference>
<evidence type="ECO:0000256" key="3">
    <source>
        <dbReference type="ARBA" id="ARBA00022723"/>
    </source>
</evidence>
<comment type="cofactor">
    <cofactor evidence="1 6">
        <name>heme</name>
        <dbReference type="ChEBI" id="CHEBI:30413"/>
    </cofactor>
</comment>
<evidence type="ECO:0000256" key="4">
    <source>
        <dbReference type="ARBA" id="ARBA00023002"/>
    </source>
</evidence>
<organism evidence="8 9">
    <name type="scientific">Mycena maculata</name>
    <dbReference type="NCBI Taxonomy" id="230809"/>
    <lineage>
        <taxon>Eukaryota</taxon>
        <taxon>Fungi</taxon>
        <taxon>Dikarya</taxon>
        <taxon>Basidiomycota</taxon>
        <taxon>Agaricomycotina</taxon>
        <taxon>Agaricomycetes</taxon>
        <taxon>Agaricomycetidae</taxon>
        <taxon>Agaricales</taxon>
        <taxon>Marasmiineae</taxon>
        <taxon>Mycenaceae</taxon>
        <taxon>Mycena</taxon>
    </lineage>
</organism>
<dbReference type="PROSITE" id="PS00086">
    <property type="entry name" value="CYTOCHROME_P450"/>
    <property type="match status" value="1"/>
</dbReference>
<evidence type="ECO:0000256" key="5">
    <source>
        <dbReference type="ARBA" id="ARBA00023004"/>
    </source>
</evidence>
<dbReference type="AlphaFoldDB" id="A0AAD7NM01"/>
<dbReference type="SUPFAM" id="SSF48264">
    <property type="entry name" value="Cytochrome P450"/>
    <property type="match status" value="1"/>
</dbReference>
<proteinExistence type="inferred from homology"/>
<sequence length="506" mass="56758">MAELDLKTAVLYALAVLLSISWFRRRREKSTIPAFIGGNGPISSYLAAIHFFRHPSDVIQQGYSHYPSGVFRVPTLFEWYYVASGPQRTAEIAAAPDHLLSALEALSDLLSLDYTQGPEISANPYHVPVILGGVTRNLGRCFPEVRDEIVCSFKDVVVLDDKEWTLLHVLPSIMQIVARTSNRLFVGLPLCREQEFLDMALKHSVDTFMRGQIIGLLPGFLKPILGPFIATRKSSLRHALKFLGPIVNERLKNEQEHGRNWPERPNDLISWLLERAEGEERTAPAITARILMMNQAAIHTTTMTLTGALYDLTAYPEHILPMREEVERIVAKEGWSKTSVSKMYKIDSFIRESQRLTIGPVALARKVVAQDGFTFSDGTRIPYGAMLTVTGGPAHSDAAIYDHPETFDGFRFSRMRDQQTNAADDGEGVFNRQMVSTGHDHLVFGHGKHSCPGRFFAATEIKAMLAHILVNYDVKAETAGVRPVDEWFGLLRFPSRQGKIFIRKRA</sequence>
<dbReference type="PRINTS" id="PR00465">
    <property type="entry name" value="EP450IV"/>
</dbReference>